<evidence type="ECO:0000256" key="4">
    <source>
        <dbReference type="RuleBase" id="RU369035"/>
    </source>
</evidence>
<evidence type="ECO:0000313" key="7">
    <source>
        <dbReference type="EMBL" id="CEP62793.1"/>
    </source>
</evidence>
<dbReference type="InterPro" id="IPR008847">
    <property type="entry name" value="Suf"/>
</dbReference>
<dbReference type="AlphaFoldDB" id="A0A0C7NB66"/>
<dbReference type="GO" id="GO:0180010">
    <property type="term" value="P:co-transcriptional mRNA 3'-end processing, cleavage and polyadenylation pathway"/>
    <property type="evidence" value="ECO:0007669"/>
    <property type="project" value="UniProtKB-UniRule"/>
</dbReference>
<sequence>MSATPELAKNGPGAFVRPSKRQSRTDDDVRGRLSDSIEENPSDICTYLELVRLLQDEDQLSDARQVLDRLHERFPLFAPLWTIELGYDLERDEFAHAETLLTRSLSGELDNNDLGLWFMYLDFVRRKNNIITGGEEARSVVLKAFDAVATKCASYEPRSSAFWTEYLSFLEHWKPVSKWEEQQRVDLTRSLYKRMLCIPFDGLERSWSKYTQWEQEVNSLTARKFIGELSANYMKARSLYQEWANITKGLRKTLPSRLSQCSRQTIPQPDHYDIDQLRLWKEWINWEMQNKLDLPEPEHNQRIEYVYKQSIQHLLFSPEIWYNYSMYVMSSSSAKARDILVAGTKAIANSCTLAFKLAESYELQNDVNEMQLCLERCIDYLVLEYHIMSDENQDTYEKRQKITFAYCIYMNAMKRVSGLSAARKVFGKCRKLKDLLTHEIYIENAYLEYHNQSDHKTACKVLELGMKYYSDSGEYVNKYLDFLILINQDSLIKSLFETSLDKVVDADQLQTIYKKVINYESKFGSLNNAYSIENRVFEKFPHLEKIEVFTDRYQIQNSNLVKMLELDYLQDSNHPFQSSEHGRKRLRENSSSASAFNNNKRQKSEDFVTDKVIEILKFLPKRQYFKTAVLDAEKLTRYLSENVTIPSSTEANQIV</sequence>
<feature type="compositionally biased region" description="Basic and acidic residues" evidence="5">
    <location>
        <begin position="23"/>
        <end position="35"/>
    </location>
</feature>
<comment type="function">
    <text evidence="4">Component of the cleavage factor IA (CFIA) complex, which is involved in the endonucleolytic cleavage during polyadenylation-dependent pre-mRNA 3'-end formation.</text>
</comment>
<dbReference type="OrthoDB" id="26282at2759"/>
<evidence type="ECO:0000256" key="5">
    <source>
        <dbReference type="SAM" id="MobiDB-lite"/>
    </source>
</evidence>
<dbReference type="STRING" id="1245769.A0A0C7NB66"/>
<keyword evidence="4" id="KW-0507">mRNA processing</keyword>
<keyword evidence="1" id="KW-0677">Repeat</keyword>
<dbReference type="EMBL" id="LN736365">
    <property type="protein sequence ID" value="CEP62793.1"/>
    <property type="molecule type" value="Genomic_DNA"/>
</dbReference>
<dbReference type="Pfam" id="PF05843">
    <property type="entry name" value="Suf"/>
    <property type="match status" value="1"/>
</dbReference>
<dbReference type="InterPro" id="IPR011990">
    <property type="entry name" value="TPR-like_helical_dom_sf"/>
</dbReference>
<dbReference type="Proteomes" id="UP000054304">
    <property type="component" value="Unassembled WGS sequence"/>
</dbReference>
<evidence type="ECO:0000256" key="1">
    <source>
        <dbReference type="ARBA" id="ARBA00022737"/>
    </source>
</evidence>
<dbReference type="SMART" id="SM00386">
    <property type="entry name" value="HAT"/>
    <property type="match status" value="7"/>
</dbReference>
<dbReference type="Gene3D" id="6.10.250.1660">
    <property type="match status" value="1"/>
</dbReference>
<dbReference type="GO" id="GO:0072423">
    <property type="term" value="P:response to DNA damage checkpoint signaling"/>
    <property type="evidence" value="ECO:0007669"/>
    <property type="project" value="EnsemblFungi"/>
</dbReference>
<dbReference type="RefSeq" id="XP_022629015.1">
    <property type="nucleotide sequence ID" value="XM_022771853.1"/>
</dbReference>
<dbReference type="InterPro" id="IPR045243">
    <property type="entry name" value="Rna14-like"/>
</dbReference>
<dbReference type="InterPro" id="IPR003107">
    <property type="entry name" value="HAT"/>
</dbReference>
<feature type="region of interest" description="Disordered" evidence="5">
    <location>
        <begin position="1"/>
        <end position="37"/>
    </location>
</feature>
<protein>
    <recommendedName>
        <fullName evidence="3 4">mRNA 3'-end-processing protein RNA14</fullName>
    </recommendedName>
</protein>
<evidence type="ECO:0000256" key="2">
    <source>
        <dbReference type="ARBA" id="ARBA00023242"/>
    </source>
</evidence>
<accession>A0A0C7NB66</accession>
<evidence type="ECO:0000256" key="3">
    <source>
        <dbReference type="ARBA" id="ARBA00026188"/>
    </source>
</evidence>
<keyword evidence="2 4" id="KW-0539">Nucleus</keyword>
<dbReference type="SUPFAM" id="SSF48452">
    <property type="entry name" value="TPR-like"/>
    <property type="match status" value="1"/>
</dbReference>
<feature type="domain" description="Suppressor of forked" evidence="6">
    <location>
        <begin position="30"/>
        <end position="566"/>
    </location>
</feature>
<dbReference type="GO" id="GO:0003729">
    <property type="term" value="F:mRNA binding"/>
    <property type="evidence" value="ECO:0007669"/>
    <property type="project" value="TreeGrafter"/>
</dbReference>
<dbReference type="PANTHER" id="PTHR19980:SF0">
    <property type="entry name" value="CLEAVAGE STIMULATION FACTOR SUBUNIT 3"/>
    <property type="match status" value="1"/>
</dbReference>
<comment type="subcellular location">
    <subcellularLocation>
        <location evidence="4">Nucleus</location>
    </subcellularLocation>
    <subcellularLocation>
        <location evidence="4">Cytoplasm</location>
    </subcellularLocation>
    <text evidence="4">Nucleus and/or cytoplasm.</text>
</comment>
<dbReference type="GeneID" id="34686272"/>
<dbReference type="PANTHER" id="PTHR19980">
    <property type="entry name" value="RNA CLEAVAGE STIMULATION FACTOR"/>
    <property type="match status" value="1"/>
</dbReference>
<keyword evidence="4" id="KW-0963">Cytoplasm</keyword>
<proteinExistence type="predicted"/>
<keyword evidence="8" id="KW-1185">Reference proteome</keyword>
<dbReference type="GO" id="GO:0005739">
    <property type="term" value="C:mitochondrion"/>
    <property type="evidence" value="ECO:0007669"/>
    <property type="project" value="EnsemblFungi"/>
</dbReference>
<dbReference type="HOGENOM" id="CLU_007630_0_1_1"/>
<evidence type="ECO:0000313" key="8">
    <source>
        <dbReference type="Proteomes" id="UP000054304"/>
    </source>
</evidence>
<name>A0A0C7NB66_9SACH</name>
<gene>
    <name evidence="7" type="ORF">LALA0_S06e03972g</name>
</gene>
<dbReference type="Gene3D" id="1.25.40.1040">
    <property type="match status" value="1"/>
</dbReference>
<dbReference type="GO" id="GO:0005829">
    <property type="term" value="C:cytosol"/>
    <property type="evidence" value="ECO:0007669"/>
    <property type="project" value="EnsemblFungi"/>
</dbReference>
<dbReference type="GO" id="GO:0005848">
    <property type="term" value="C:mRNA cleavage stimulating factor complex"/>
    <property type="evidence" value="ECO:0007669"/>
    <property type="project" value="EnsemblFungi"/>
</dbReference>
<evidence type="ECO:0000259" key="6">
    <source>
        <dbReference type="Pfam" id="PF05843"/>
    </source>
</evidence>
<feature type="region of interest" description="Disordered" evidence="5">
    <location>
        <begin position="574"/>
        <end position="600"/>
    </location>
</feature>
<feature type="compositionally biased region" description="Low complexity" evidence="5">
    <location>
        <begin position="589"/>
        <end position="599"/>
    </location>
</feature>
<organism evidence="7 8">
    <name type="scientific">Lachancea lanzarotensis</name>
    <dbReference type="NCBI Taxonomy" id="1245769"/>
    <lineage>
        <taxon>Eukaryota</taxon>
        <taxon>Fungi</taxon>
        <taxon>Dikarya</taxon>
        <taxon>Ascomycota</taxon>
        <taxon>Saccharomycotina</taxon>
        <taxon>Saccharomycetes</taxon>
        <taxon>Saccharomycetales</taxon>
        <taxon>Saccharomycetaceae</taxon>
        <taxon>Lachancea</taxon>
    </lineage>
</organism>
<reference evidence="7 8" key="1">
    <citation type="submission" date="2014-12" db="EMBL/GenBank/DDBJ databases">
        <authorList>
            <person name="Neuveglise Cecile"/>
        </authorList>
    </citation>
    <scope>NUCLEOTIDE SEQUENCE [LARGE SCALE GENOMIC DNA]</scope>
    <source>
        <strain evidence="7 8">CBS 12615</strain>
    </source>
</reference>